<dbReference type="InterPro" id="IPR036396">
    <property type="entry name" value="Cyt_P450_sf"/>
</dbReference>
<name>A0AAV5DE31_ELECO</name>
<keyword evidence="1 3" id="KW-0479">Metal-binding</keyword>
<gene>
    <name evidence="4" type="primary">ga26128</name>
    <name evidence="4" type="ORF">PR202_ga26128</name>
</gene>
<comment type="caution">
    <text evidence="4">The sequence shown here is derived from an EMBL/GenBank/DDBJ whole genome shotgun (WGS) entry which is preliminary data.</text>
</comment>
<dbReference type="GO" id="GO:0005506">
    <property type="term" value="F:iron ion binding"/>
    <property type="evidence" value="ECO:0007669"/>
    <property type="project" value="InterPro"/>
</dbReference>
<keyword evidence="5" id="KW-1185">Reference proteome</keyword>
<evidence type="ECO:0000256" key="2">
    <source>
        <dbReference type="ARBA" id="ARBA00023004"/>
    </source>
</evidence>
<dbReference type="InterPro" id="IPR001128">
    <property type="entry name" value="Cyt_P450"/>
</dbReference>
<dbReference type="Proteomes" id="UP001054889">
    <property type="component" value="Unassembled WGS sequence"/>
</dbReference>
<dbReference type="AlphaFoldDB" id="A0AAV5DE31"/>
<protein>
    <recommendedName>
        <fullName evidence="6">Cytochrome P450</fullName>
    </recommendedName>
</protein>
<dbReference type="EMBL" id="BQKI01000015">
    <property type="protein sequence ID" value="GJN08230.1"/>
    <property type="molecule type" value="Genomic_DNA"/>
</dbReference>
<evidence type="ECO:0000313" key="5">
    <source>
        <dbReference type="Proteomes" id="UP001054889"/>
    </source>
</evidence>
<comment type="cofactor">
    <cofactor evidence="3">
        <name>heme</name>
        <dbReference type="ChEBI" id="CHEBI:30413"/>
    </cofactor>
</comment>
<evidence type="ECO:0000256" key="3">
    <source>
        <dbReference type="PIRSR" id="PIRSR602401-1"/>
    </source>
</evidence>
<accession>A0AAV5DE31</accession>
<dbReference type="Pfam" id="PF00067">
    <property type="entry name" value="p450"/>
    <property type="match status" value="1"/>
</dbReference>
<evidence type="ECO:0000313" key="4">
    <source>
        <dbReference type="EMBL" id="GJN08230.1"/>
    </source>
</evidence>
<dbReference type="PANTHER" id="PTHR24286">
    <property type="entry name" value="CYTOCHROME P450 26"/>
    <property type="match status" value="1"/>
</dbReference>
<evidence type="ECO:0000256" key="1">
    <source>
        <dbReference type="ARBA" id="ARBA00022723"/>
    </source>
</evidence>
<dbReference type="SUPFAM" id="SSF48264">
    <property type="entry name" value="Cytochrome P450"/>
    <property type="match status" value="1"/>
</dbReference>
<dbReference type="GO" id="GO:0004497">
    <property type="term" value="F:monooxygenase activity"/>
    <property type="evidence" value="ECO:0007669"/>
    <property type="project" value="InterPro"/>
</dbReference>
<dbReference type="InterPro" id="IPR002401">
    <property type="entry name" value="Cyt_P450_E_grp-I"/>
</dbReference>
<organism evidence="4 5">
    <name type="scientific">Eleusine coracana subsp. coracana</name>
    <dbReference type="NCBI Taxonomy" id="191504"/>
    <lineage>
        <taxon>Eukaryota</taxon>
        <taxon>Viridiplantae</taxon>
        <taxon>Streptophyta</taxon>
        <taxon>Embryophyta</taxon>
        <taxon>Tracheophyta</taxon>
        <taxon>Spermatophyta</taxon>
        <taxon>Magnoliopsida</taxon>
        <taxon>Liliopsida</taxon>
        <taxon>Poales</taxon>
        <taxon>Poaceae</taxon>
        <taxon>PACMAD clade</taxon>
        <taxon>Chloridoideae</taxon>
        <taxon>Cynodonteae</taxon>
        <taxon>Eleusininae</taxon>
        <taxon>Eleusine</taxon>
    </lineage>
</organism>
<feature type="binding site" description="axial binding residue" evidence="3">
    <location>
        <position position="89"/>
    </location>
    <ligand>
        <name>heme</name>
        <dbReference type="ChEBI" id="CHEBI:30413"/>
    </ligand>
    <ligandPart>
        <name>Fe</name>
        <dbReference type="ChEBI" id="CHEBI:18248"/>
    </ligandPart>
</feature>
<dbReference type="GO" id="GO:0020037">
    <property type="term" value="F:heme binding"/>
    <property type="evidence" value="ECO:0007669"/>
    <property type="project" value="InterPro"/>
</dbReference>
<evidence type="ECO:0008006" key="6">
    <source>
        <dbReference type="Google" id="ProtNLM"/>
    </source>
</evidence>
<dbReference type="GO" id="GO:0016132">
    <property type="term" value="P:brassinosteroid biosynthetic process"/>
    <property type="evidence" value="ECO:0007669"/>
    <property type="project" value="TreeGrafter"/>
</dbReference>
<dbReference type="GO" id="GO:0010268">
    <property type="term" value="P:brassinosteroid homeostasis"/>
    <property type="evidence" value="ECO:0007669"/>
    <property type="project" value="TreeGrafter"/>
</dbReference>
<keyword evidence="2 3" id="KW-0408">Iron</keyword>
<dbReference type="Gene3D" id="1.10.630.10">
    <property type="entry name" value="Cytochrome P450"/>
    <property type="match status" value="1"/>
</dbReference>
<dbReference type="PRINTS" id="PR00463">
    <property type="entry name" value="EP450I"/>
</dbReference>
<proteinExistence type="predicted"/>
<dbReference type="GO" id="GO:0016125">
    <property type="term" value="P:sterol metabolic process"/>
    <property type="evidence" value="ECO:0007669"/>
    <property type="project" value="TreeGrafter"/>
</dbReference>
<reference evidence="4" key="1">
    <citation type="journal article" date="2018" name="DNA Res.">
        <title>Multiple hybrid de novo genome assembly of finger millet, an orphan allotetraploid crop.</title>
        <authorList>
            <person name="Hatakeyama M."/>
            <person name="Aluri S."/>
            <person name="Balachadran M.T."/>
            <person name="Sivarajan S.R."/>
            <person name="Patrignani A."/>
            <person name="Gruter S."/>
            <person name="Poveda L."/>
            <person name="Shimizu-Inatsugi R."/>
            <person name="Baeten J."/>
            <person name="Francoijs K.J."/>
            <person name="Nataraja K.N."/>
            <person name="Reddy Y.A.N."/>
            <person name="Phadnis S."/>
            <person name="Ravikumar R.L."/>
            <person name="Schlapbach R."/>
            <person name="Sreeman S.M."/>
            <person name="Shimizu K.K."/>
        </authorList>
    </citation>
    <scope>NUCLEOTIDE SEQUENCE</scope>
</reference>
<dbReference type="PANTHER" id="PTHR24286:SF12">
    <property type="entry name" value="CYTOCHROME P450 FAMILY PROTEIN, EXPRESSED"/>
    <property type="match status" value="1"/>
</dbReference>
<dbReference type="GO" id="GO:0016705">
    <property type="term" value="F:oxidoreductase activity, acting on paired donors, with incorporation or reduction of molecular oxygen"/>
    <property type="evidence" value="ECO:0007669"/>
    <property type="project" value="InterPro"/>
</dbReference>
<reference evidence="4" key="2">
    <citation type="submission" date="2021-12" db="EMBL/GenBank/DDBJ databases">
        <title>Resequencing data analysis of finger millet.</title>
        <authorList>
            <person name="Hatakeyama M."/>
            <person name="Aluri S."/>
            <person name="Balachadran M.T."/>
            <person name="Sivarajan S.R."/>
            <person name="Poveda L."/>
            <person name="Shimizu-Inatsugi R."/>
            <person name="Schlapbach R."/>
            <person name="Sreeman S.M."/>
            <person name="Shimizu K.K."/>
        </authorList>
    </citation>
    <scope>NUCLEOTIDE SEQUENCE</scope>
</reference>
<sequence>MLLYFVSTLNFFQVENMEIRSANKGGFIALDDIPNMKYTAKTHIVVVWLRSLHNDPDHYDDPLNFNPDRWDKPAKPGTYQVFGGGHMICAGNMLARLQLTIMLHHLSVGYK</sequence>
<keyword evidence="3" id="KW-0349">Heme</keyword>